<dbReference type="Gene3D" id="1.20.120.330">
    <property type="entry name" value="Nucleotidyltransferases domain 2"/>
    <property type="match status" value="1"/>
</dbReference>
<dbReference type="InterPro" id="IPR007530">
    <property type="entry name" value="Aminoglycoside_adenylylTfrase"/>
</dbReference>
<comment type="caution">
    <text evidence="1">The sequence shown here is derived from an EMBL/GenBank/DDBJ whole genome shotgun (WGS) entry which is preliminary data.</text>
</comment>
<organism evidence="1 2">
    <name type="scientific">Culicoidibacter larvae</name>
    <dbReference type="NCBI Taxonomy" id="2579976"/>
    <lineage>
        <taxon>Bacteria</taxon>
        <taxon>Bacillati</taxon>
        <taxon>Bacillota</taxon>
        <taxon>Culicoidibacteria</taxon>
        <taxon>Culicoidibacterales</taxon>
        <taxon>Culicoidibacteraceae</taxon>
        <taxon>Culicoidibacter</taxon>
    </lineage>
</organism>
<proteinExistence type="predicted"/>
<gene>
    <name evidence="1" type="ORF">FEZ08_06630</name>
</gene>
<evidence type="ECO:0000313" key="2">
    <source>
        <dbReference type="Proteomes" id="UP000306912"/>
    </source>
</evidence>
<dbReference type="SUPFAM" id="SSF81631">
    <property type="entry name" value="PAP/OAS1 substrate-binding domain"/>
    <property type="match status" value="1"/>
</dbReference>
<dbReference type="OrthoDB" id="9776406at2"/>
<dbReference type="InterPro" id="IPR043519">
    <property type="entry name" value="NT_sf"/>
</dbReference>
<name>A0A5R8QBU4_9FIRM</name>
<keyword evidence="2" id="KW-1185">Reference proteome</keyword>
<reference evidence="1 2" key="1">
    <citation type="submission" date="2019-05" db="EMBL/GenBank/DDBJ databases">
        <title>Culicoidintestinum kansasii gen. nov., sp. nov. from the gastrointestinal tract of the biting midge, Culicoides sonorensis.</title>
        <authorList>
            <person name="Neupane S."/>
            <person name="Ghosh A."/>
            <person name="Gunther S."/>
            <person name="Martin K."/>
            <person name="Zurek L."/>
        </authorList>
    </citation>
    <scope>NUCLEOTIDE SEQUENCE [LARGE SCALE GENOMIC DNA]</scope>
    <source>
        <strain evidence="1 2">CS-1</strain>
    </source>
</reference>
<dbReference type="AlphaFoldDB" id="A0A5R8QBU4"/>
<dbReference type="RefSeq" id="WP_138190941.1">
    <property type="nucleotide sequence ID" value="NZ_VBWP01000005.1"/>
</dbReference>
<dbReference type="Proteomes" id="UP000306912">
    <property type="component" value="Unassembled WGS sequence"/>
</dbReference>
<dbReference type="FunCoup" id="A0A5R8QBU4">
    <property type="interactions" value="6"/>
</dbReference>
<dbReference type="Gene3D" id="3.30.460.10">
    <property type="entry name" value="Beta Polymerase, domain 2"/>
    <property type="match status" value="1"/>
</dbReference>
<dbReference type="SUPFAM" id="SSF81301">
    <property type="entry name" value="Nucleotidyltransferase"/>
    <property type="match status" value="1"/>
</dbReference>
<evidence type="ECO:0000313" key="1">
    <source>
        <dbReference type="EMBL" id="TLG73804.1"/>
    </source>
</evidence>
<protein>
    <recommendedName>
        <fullName evidence="3">Aminoglycoside 6-adenylyltransferase</fullName>
    </recommendedName>
</protein>
<accession>A0A5R8QBU4</accession>
<dbReference type="Pfam" id="PF04439">
    <property type="entry name" value="Adenyl_transf"/>
    <property type="match status" value="1"/>
</dbReference>
<dbReference type="InParanoid" id="A0A5R8QBU4"/>
<dbReference type="EMBL" id="VBWP01000005">
    <property type="protein sequence ID" value="TLG73804.1"/>
    <property type="molecule type" value="Genomic_DNA"/>
</dbReference>
<sequence length="281" mass="33768">MNDHFLDTLLSFCQNHPAIDAVILTSTRVRNLTIDALSDYDIEIYTSNPEIFITSDTWMQFYDQPMFRFNDQFIQHDIELYMRMVIYEDYTKVDYKIIPTELLEKLSNTYDPDLDNDYQVLIDKGRFTENLLEATHQSYYIKAPEKRQFDDMIGSFFMECSYIAKNLWRQQLMEAKYSFAFMRFEKLLPMLEWYLAAKSNTPLKHFKHGRNIEQYLSKTEIEQLNATYAAANYEENWQALYAAIELFAYAARKLNYQYPEKLHQKAMKYFTDIQNMERDRT</sequence>
<evidence type="ECO:0008006" key="3">
    <source>
        <dbReference type="Google" id="ProtNLM"/>
    </source>
</evidence>